<proteinExistence type="predicted"/>
<accession>A0AAW1LLJ2</accession>
<dbReference type="Proteomes" id="UP001443914">
    <property type="component" value="Unassembled WGS sequence"/>
</dbReference>
<protein>
    <recommendedName>
        <fullName evidence="2">GIR1-like zinc ribbon domain-containing protein</fullName>
    </recommendedName>
</protein>
<evidence type="ECO:0000256" key="1">
    <source>
        <dbReference type="SAM" id="MobiDB-lite"/>
    </source>
</evidence>
<evidence type="ECO:0000313" key="3">
    <source>
        <dbReference type="EMBL" id="KAK9734311.1"/>
    </source>
</evidence>
<dbReference type="Pfam" id="PF24747">
    <property type="entry name" value="Zn-ribbon_GIR1"/>
    <property type="match status" value="1"/>
</dbReference>
<sequence>MSFQLKTLFPQSKPDLFSCDHINHDGVLVSTLIPITLDLFDTKPSSPRLEFINDFSNRKKQQKRTLDDHNYCEETMNKKNGDIPILDLRLNLSPPISRVTNEAESPSQSTSISPTNSCVSSETSSPKGSTMVLVGCPRCLMYVMLSQDDPKCPKCNNSLLIDFLHDYHNNTRCFKRSRNS</sequence>
<feature type="region of interest" description="Disordered" evidence="1">
    <location>
        <begin position="99"/>
        <end position="128"/>
    </location>
</feature>
<keyword evidence="4" id="KW-1185">Reference proteome</keyword>
<dbReference type="PANTHER" id="PTHR33177:SF74">
    <property type="entry name" value="PROTEIN GL2-INTERACTING REPRESSOR 1"/>
    <property type="match status" value="1"/>
</dbReference>
<dbReference type="PANTHER" id="PTHR33177">
    <property type="entry name" value="PUTATIVE-RELATED"/>
    <property type="match status" value="1"/>
</dbReference>
<name>A0AAW1LLJ2_SAPOF</name>
<organism evidence="3 4">
    <name type="scientific">Saponaria officinalis</name>
    <name type="common">Common soapwort</name>
    <name type="synonym">Lychnis saponaria</name>
    <dbReference type="NCBI Taxonomy" id="3572"/>
    <lineage>
        <taxon>Eukaryota</taxon>
        <taxon>Viridiplantae</taxon>
        <taxon>Streptophyta</taxon>
        <taxon>Embryophyta</taxon>
        <taxon>Tracheophyta</taxon>
        <taxon>Spermatophyta</taxon>
        <taxon>Magnoliopsida</taxon>
        <taxon>eudicotyledons</taxon>
        <taxon>Gunneridae</taxon>
        <taxon>Pentapetalae</taxon>
        <taxon>Caryophyllales</taxon>
        <taxon>Caryophyllaceae</taxon>
        <taxon>Caryophylleae</taxon>
        <taxon>Saponaria</taxon>
    </lineage>
</organism>
<dbReference type="InterPro" id="IPR056440">
    <property type="entry name" value="Zn-ribbon_GIR1"/>
</dbReference>
<dbReference type="InterPro" id="IPR055281">
    <property type="entry name" value="GIR1-2/SIED1"/>
</dbReference>
<evidence type="ECO:0000313" key="4">
    <source>
        <dbReference type="Proteomes" id="UP001443914"/>
    </source>
</evidence>
<feature type="domain" description="GIR1-like zinc ribbon" evidence="2">
    <location>
        <begin position="130"/>
        <end position="165"/>
    </location>
</feature>
<gene>
    <name evidence="3" type="ORF">RND81_04G130700</name>
</gene>
<reference evidence="3" key="1">
    <citation type="submission" date="2024-03" db="EMBL/GenBank/DDBJ databases">
        <title>WGS assembly of Saponaria officinalis var. Norfolk2.</title>
        <authorList>
            <person name="Jenkins J."/>
            <person name="Shu S."/>
            <person name="Grimwood J."/>
            <person name="Barry K."/>
            <person name="Goodstein D."/>
            <person name="Schmutz J."/>
            <person name="Leebens-Mack J."/>
            <person name="Osbourn A."/>
        </authorList>
    </citation>
    <scope>NUCLEOTIDE SEQUENCE [LARGE SCALE GENOMIC DNA]</scope>
    <source>
        <strain evidence="3">JIC</strain>
    </source>
</reference>
<dbReference type="AlphaFoldDB" id="A0AAW1LLJ2"/>
<dbReference type="EMBL" id="JBDFQZ010000004">
    <property type="protein sequence ID" value="KAK9734311.1"/>
    <property type="molecule type" value="Genomic_DNA"/>
</dbReference>
<evidence type="ECO:0000259" key="2">
    <source>
        <dbReference type="Pfam" id="PF24747"/>
    </source>
</evidence>
<comment type="caution">
    <text evidence="3">The sequence shown here is derived from an EMBL/GenBank/DDBJ whole genome shotgun (WGS) entry which is preliminary data.</text>
</comment>